<proteinExistence type="predicted"/>
<name>A0A0E9SB83_ANGAN</name>
<feature type="region of interest" description="Disordered" evidence="1">
    <location>
        <begin position="1"/>
        <end position="20"/>
    </location>
</feature>
<organism evidence="2">
    <name type="scientific">Anguilla anguilla</name>
    <name type="common">European freshwater eel</name>
    <name type="synonym">Muraena anguilla</name>
    <dbReference type="NCBI Taxonomy" id="7936"/>
    <lineage>
        <taxon>Eukaryota</taxon>
        <taxon>Metazoa</taxon>
        <taxon>Chordata</taxon>
        <taxon>Craniata</taxon>
        <taxon>Vertebrata</taxon>
        <taxon>Euteleostomi</taxon>
        <taxon>Actinopterygii</taxon>
        <taxon>Neopterygii</taxon>
        <taxon>Teleostei</taxon>
        <taxon>Anguilliformes</taxon>
        <taxon>Anguillidae</taxon>
        <taxon>Anguilla</taxon>
    </lineage>
</organism>
<dbReference type="EMBL" id="GBXM01070095">
    <property type="protein sequence ID" value="JAH38482.1"/>
    <property type="molecule type" value="Transcribed_RNA"/>
</dbReference>
<evidence type="ECO:0000256" key="1">
    <source>
        <dbReference type="SAM" id="MobiDB-lite"/>
    </source>
</evidence>
<accession>A0A0E9SB83</accession>
<protein>
    <submittedName>
        <fullName evidence="2">Uncharacterized protein</fullName>
    </submittedName>
</protein>
<feature type="compositionally biased region" description="Polar residues" evidence="1">
    <location>
        <begin position="9"/>
        <end position="19"/>
    </location>
</feature>
<feature type="region of interest" description="Disordered" evidence="1">
    <location>
        <begin position="26"/>
        <end position="51"/>
    </location>
</feature>
<reference evidence="2" key="2">
    <citation type="journal article" date="2015" name="Fish Shellfish Immunol.">
        <title>Early steps in the European eel (Anguilla anguilla)-Vibrio vulnificus interaction in the gills: Role of the RtxA13 toxin.</title>
        <authorList>
            <person name="Callol A."/>
            <person name="Pajuelo D."/>
            <person name="Ebbesson L."/>
            <person name="Teles M."/>
            <person name="MacKenzie S."/>
            <person name="Amaro C."/>
        </authorList>
    </citation>
    <scope>NUCLEOTIDE SEQUENCE</scope>
</reference>
<dbReference type="AlphaFoldDB" id="A0A0E9SB83"/>
<reference evidence="2" key="1">
    <citation type="submission" date="2014-11" db="EMBL/GenBank/DDBJ databases">
        <authorList>
            <person name="Amaro Gonzalez C."/>
        </authorList>
    </citation>
    <scope>NUCLEOTIDE SEQUENCE</scope>
</reference>
<sequence length="51" mass="5600">MTPKHTAKATRSFSGSNSGMFFASLKTRSKAKKKSQNQTGTEDGYIHITHV</sequence>
<evidence type="ECO:0000313" key="2">
    <source>
        <dbReference type="EMBL" id="JAH38482.1"/>
    </source>
</evidence>